<protein>
    <recommendedName>
        <fullName evidence="9">Tyrosine recombinase XerC</fullName>
    </recommendedName>
</protein>
<organism evidence="12 14">
    <name type="scientific">Faecalicoccus acidiformans</name>
    <dbReference type="NCBI Taxonomy" id="915173"/>
    <lineage>
        <taxon>Bacteria</taxon>
        <taxon>Bacillati</taxon>
        <taxon>Bacillota</taxon>
        <taxon>Erysipelotrichia</taxon>
        <taxon>Erysipelotrichales</taxon>
        <taxon>Erysipelotrichaceae</taxon>
        <taxon>Faecalicoccus</taxon>
    </lineage>
</organism>
<dbReference type="EMBL" id="JACHHD010000004">
    <property type="protein sequence ID" value="MBB5184563.1"/>
    <property type="molecule type" value="Genomic_DNA"/>
</dbReference>
<feature type="domain" description="Core-binding (CB)" evidence="11">
    <location>
        <begin position="1"/>
        <end position="89"/>
    </location>
</feature>
<evidence type="ECO:0000313" key="15">
    <source>
        <dbReference type="Proteomes" id="UP000775500"/>
    </source>
</evidence>
<dbReference type="Proteomes" id="UP000775500">
    <property type="component" value="Unassembled WGS sequence"/>
</dbReference>
<feature type="active site" evidence="9">
    <location>
        <position position="150"/>
    </location>
</feature>
<dbReference type="PANTHER" id="PTHR30349:SF41">
    <property type="entry name" value="INTEGRASE_RECOMBINASE PROTEIN MJ0367-RELATED"/>
    <property type="match status" value="1"/>
</dbReference>
<feature type="active site" description="O-(3'-phospho-DNA)-tyrosine intermediate" evidence="9">
    <location>
        <position position="278"/>
    </location>
</feature>
<dbReference type="GO" id="GO:0009037">
    <property type="term" value="F:tyrosine-based site-specific recombinase activity"/>
    <property type="evidence" value="ECO:0007669"/>
    <property type="project" value="UniProtKB-UniRule"/>
</dbReference>
<evidence type="ECO:0000256" key="3">
    <source>
        <dbReference type="ARBA" id="ARBA00022618"/>
    </source>
</evidence>
<comment type="subunit">
    <text evidence="9">Forms a cyclic heterotetrameric complex composed of two molecules of XerC and two molecules of XerD.</text>
</comment>
<dbReference type="InterPro" id="IPR050090">
    <property type="entry name" value="Tyrosine_recombinase_XerCD"/>
</dbReference>
<dbReference type="EMBL" id="JACJLU010000006">
    <property type="protein sequence ID" value="MBM6831616.1"/>
    <property type="molecule type" value="Genomic_DNA"/>
</dbReference>
<dbReference type="InterPro" id="IPR023009">
    <property type="entry name" value="Tyrosine_recombinase_XerC/XerD"/>
</dbReference>
<accession>A0A7W8D223</accession>
<reference evidence="12 14" key="1">
    <citation type="submission" date="2020-08" db="EMBL/GenBank/DDBJ databases">
        <title>Genomic Encyclopedia of Type Strains, Phase IV (KMG-IV): sequencing the most valuable type-strain genomes for metagenomic binning, comparative biology and taxonomic classification.</title>
        <authorList>
            <person name="Goeker M."/>
        </authorList>
    </citation>
    <scope>NUCLEOTIDE SEQUENCE [LARGE SCALE GENOMIC DNA]</scope>
    <source>
        <strain evidence="12 14">DSM 26963</strain>
    </source>
</reference>
<comment type="similarity">
    <text evidence="9">Belongs to the 'phage' integrase family. XerC subfamily.</text>
</comment>
<comment type="function">
    <text evidence="9">Site-specific tyrosine recombinase, which acts by catalyzing the cutting and rejoining of the recombining DNA molecules. The XerC-XerD complex is essential to convert dimers of the bacterial chromosome into monomers to permit their segregation at cell division. It also contributes to the segregational stability of plasmids.</text>
</comment>
<dbReference type="InterPro" id="IPR011010">
    <property type="entry name" value="DNA_brk_join_enz"/>
</dbReference>
<dbReference type="GO" id="GO:0003677">
    <property type="term" value="F:DNA binding"/>
    <property type="evidence" value="ECO:0007669"/>
    <property type="project" value="UniProtKB-UniRule"/>
</dbReference>
<dbReference type="InterPro" id="IPR044068">
    <property type="entry name" value="CB"/>
</dbReference>
<evidence type="ECO:0000256" key="7">
    <source>
        <dbReference type="ARBA" id="ARBA00023172"/>
    </source>
</evidence>
<dbReference type="PANTHER" id="PTHR30349">
    <property type="entry name" value="PHAGE INTEGRASE-RELATED"/>
    <property type="match status" value="1"/>
</dbReference>
<keyword evidence="15" id="KW-1185">Reference proteome</keyword>
<evidence type="ECO:0000256" key="9">
    <source>
        <dbReference type="HAMAP-Rule" id="MF_01808"/>
    </source>
</evidence>
<dbReference type="AlphaFoldDB" id="A0A7W8D223"/>
<keyword evidence="4 9" id="KW-0159">Chromosome partition</keyword>
<dbReference type="Proteomes" id="UP000521313">
    <property type="component" value="Unassembled WGS sequence"/>
</dbReference>
<evidence type="ECO:0000313" key="14">
    <source>
        <dbReference type="Proteomes" id="UP000521313"/>
    </source>
</evidence>
<evidence type="ECO:0000256" key="4">
    <source>
        <dbReference type="ARBA" id="ARBA00022829"/>
    </source>
</evidence>
<comment type="caution">
    <text evidence="12">The sequence shown here is derived from an EMBL/GenBank/DDBJ whole genome shotgun (WGS) entry which is preliminary data.</text>
</comment>
<reference evidence="13 15" key="3">
    <citation type="journal article" date="2021" name="Sci. Rep.">
        <title>The distribution of antibiotic resistance genes in chicken gut microbiota commensals.</title>
        <authorList>
            <person name="Juricova H."/>
            <person name="Matiasovicova J."/>
            <person name="Kubasova T."/>
            <person name="Cejkova D."/>
            <person name="Rychlik I."/>
        </authorList>
    </citation>
    <scope>NUCLEOTIDE SEQUENCE [LARGE SCALE GENOMIC DNA]</scope>
    <source>
        <strain evidence="13 15">An423</strain>
    </source>
</reference>
<dbReference type="Gene3D" id="1.10.443.10">
    <property type="entry name" value="Intergrase catalytic core"/>
    <property type="match status" value="1"/>
</dbReference>
<dbReference type="CDD" id="cd00798">
    <property type="entry name" value="INT_XerDC_C"/>
    <property type="match status" value="1"/>
</dbReference>
<keyword evidence="5 9" id="KW-0229">DNA integration</keyword>
<sequence>MNELIERFLQYVYHQHSQSDKTVEAYRRDLNQFVEFLKSQGITDFEDVDRLVFLDYLSHIRTLSDGSMAKNSTIARKLSTYRSFYKYLNEYIGIPNNPLNSLHSPKTSRKIPDFLFVSEIQTFLESYDLQKPAELRDKMLFSLMYACGLRVSEIVSLQWEDVHLDDRFVRIVGKGDKERIVPFYQGLCSMFQSYRLSYWEKVAKQTNHVFVSLRGKPMTTRAVQMLMQKHADAIGMGMNVHPHMLRHSFATHLLDNGADIRIVQELLGHSSLSTTQIYTHLSPQKLLKEYERSHPLANHRIKS</sequence>
<feature type="active site" evidence="9">
    <location>
        <position position="246"/>
    </location>
</feature>
<keyword evidence="7 9" id="KW-0233">DNA recombination</keyword>
<dbReference type="Gene3D" id="1.10.150.130">
    <property type="match status" value="1"/>
</dbReference>
<dbReference type="GO" id="GO:0007059">
    <property type="term" value="P:chromosome segregation"/>
    <property type="evidence" value="ECO:0007669"/>
    <property type="project" value="UniProtKB-UniRule"/>
</dbReference>
<keyword evidence="6 9" id="KW-0238">DNA-binding</keyword>
<evidence type="ECO:0000256" key="6">
    <source>
        <dbReference type="ARBA" id="ARBA00023125"/>
    </source>
</evidence>
<evidence type="ECO:0000256" key="1">
    <source>
        <dbReference type="ARBA" id="ARBA00004496"/>
    </source>
</evidence>
<dbReference type="GO" id="GO:0051301">
    <property type="term" value="P:cell division"/>
    <property type="evidence" value="ECO:0007669"/>
    <property type="project" value="UniProtKB-KW"/>
</dbReference>
<evidence type="ECO:0000259" key="11">
    <source>
        <dbReference type="PROSITE" id="PS51900"/>
    </source>
</evidence>
<evidence type="ECO:0000259" key="10">
    <source>
        <dbReference type="PROSITE" id="PS51898"/>
    </source>
</evidence>
<evidence type="ECO:0000256" key="8">
    <source>
        <dbReference type="ARBA" id="ARBA00023306"/>
    </source>
</evidence>
<keyword evidence="3 9" id="KW-0132">Cell division</keyword>
<dbReference type="InterPro" id="IPR002104">
    <property type="entry name" value="Integrase_catalytic"/>
</dbReference>
<dbReference type="PROSITE" id="PS51900">
    <property type="entry name" value="CB"/>
    <property type="match status" value="1"/>
</dbReference>
<evidence type="ECO:0000313" key="13">
    <source>
        <dbReference type="EMBL" id="MBM6831616.1"/>
    </source>
</evidence>
<keyword evidence="2 9" id="KW-0963">Cytoplasm</keyword>
<dbReference type="RefSeq" id="WP_183374630.1">
    <property type="nucleotide sequence ID" value="NZ_CAWVLV010000009.1"/>
</dbReference>
<dbReference type="InterPro" id="IPR013762">
    <property type="entry name" value="Integrase-like_cat_sf"/>
</dbReference>
<gene>
    <name evidence="9" type="primary">xerC</name>
    <name evidence="13" type="ORF">H5982_05775</name>
    <name evidence="12" type="ORF">HNQ43_000602</name>
</gene>
<feature type="active site" evidence="9">
    <location>
        <position position="243"/>
    </location>
</feature>
<keyword evidence="8 9" id="KW-0131">Cell cycle</keyword>
<dbReference type="Pfam" id="PF02899">
    <property type="entry name" value="Phage_int_SAM_1"/>
    <property type="match status" value="1"/>
</dbReference>
<feature type="active site" evidence="9">
    <location>
        <position position="174"/>
    </location>
</feature>
<feature type="active site" evidence="9">
    <location>
        <position position="269"/>
    </location>
</feature>
<dbReference type="NCBIfam" id="NF040815">
    <property type="entry name" value="recomb_XerA_Arch"/>
    <property type="match status" value="1"/>
</dbReference>
<dbReference type="PROSITE" id="PS51898">
    <property type="entry name" value="TYR_RECOMBINASE"/>
    <property type="match status" value="1"/>
</dbReference>
<dbReference type="InterPro" id="IPR010998">
    <property type="entry name" value="Integrase_recombinase_N"/>
</dbReference>
<proteinExistence type="inferred from homology"/>
<dbReference type="InterPro" id="IPR004107">
    <property type="entry name" value="Integrase_SAM-like_N"/>
</dbReference>
<dbReference type="Pfam" id="PF00589">
    <property type="entry name" value="Phage_integrase"/>
    <property type="match status" value="1"/>
</dbReference>
<dbReference type="HAMAP" id="MF_01808">
    <property type="entry name" value="Recomb_XerC_XerD"/>
    <property type="match status" value="1"/>
</dbReference>
<dbReference type="SUPFAM" id="SSF56349">
    <property type="entry name" value="DNA breaking-rejoining enzymes"/>
    <property type="match status" value="1"/>
</dbReference>
<evidence type="ECO:0000256" key="5">
    <source>
        <dbReference type="ARBA" id="ARBA00022908"/>
    </source>
</evidence>
<name>A0A7W8D223_9FIRM</name>
<dbReference type="NCBIfam" id="NF001399">
    <property type="entry name" value="PRK00283.1"/>
    <property type="match status" value="1"/>
</dbReference>
<evidence type="ECO:0000313" key="12">
    <source>
        <dbReference type="EMBL" id="MBB5184563.1"/>
    </source>
</evidence>
<evidence type="ECO:0000256" key="2">
    <source>
        <dbReference type="ARBA" id="ARBA00022490"/>
    </source>
</evidence>
<feature type="domain" description="Tyr recombinase" evidence="10">
    <location>
        <begin position="110"/>
        <end position="291"/>
    </location>
</feature>
<dbReference type="GO" id="GO:0005737">
    <property type="term" value="C:cytoplasm"/>
    <property type="evidence" value="ECO:0007669"/>
    <property type="project" value="UniProtKB-SubCell"/>
</dbReference>
<reference evidence="13" key="2">
    <citation type="submission" date="2020-08" db="EMBL/GenBank/DDBJ databases">
        <authorList>
            <person name="Cejkova D."/>
            <person name="Kubasova T."/>
            <person name="Jahodarova E."/>
            <person name="Rychlik I."/>
        </authorList>
    </citation>
    <scope>NUCLEOTIDE SEQUENCE</scope>
    <source>
        <strain evidence="13">An423</strain>
    </source>
</reference>
<dbReference type="GO" id="GO:0006313">
    <property type="term" value="P:DNA transposition"/>
    <property type="evidence" value="ECO:0007669"/>
    <property type="project" value="UniProtKB-UniRule"/>
</dbReference>
<comment type="subcellular location">
    <subcellularLocation>
        <location evidence="1 9">Cytoplasm</location>
    </subcellularLocation>
</comment>